<feature type="binding site" evidence="1">
    <location>
        <position position="81"/>
    </location>
    <ligand>
        <name>Mg(2+)</name>
        <dbReference type="ChEBI" id="CHEBI:18420"/>
        <label>1</label>
        <note>catalytic</note>
    </ligand>
</feature>
<dbReference type="Gene3D" id="3.40.190.80">
    <property type="match status" value="1"/>
</dbReference>
<gene>
    <name evidence="2" type="ORF">E1263_19135</name>
</gene>
<dbReference type="PRINTS" id="PR00377">
    <property type="entry name" value="IMPHPHTASES"/>
</dbReference>
<dbReference type="PANTHER" id="PTHR20854:SF4">
    <property type="entry name" value="INOSITOL-1-MONOPHOSPHATASE-RELATED"/>
    <property type="match status" value="1"/>
</dbReference>
<dbReference type="GO" id="GO:0046872">
    <property type="term" value="F:metal ion binding"/>
    <property type="evidence" value="ECO:0007669"/>
    <property type="project" value="UniProtKB-KW"/>
</dbReference>
<dbReference type="PANTHER" id="PTHR20854">
    <property type="entry name" value="INOSITOL MONOPHOSPHATASE"/>
    <property type="match status" value="1"/>
</dbReference>
<organism evidence="2 3">
    <name type="scientific">Kribbella antibiotica</name>
    <dbReference type="NCBI Taxonomy" id="190195"/>
    <lineage>
        <taxon>Bacteria</taxon>
        <taxon>Bacillati</taxon>
        <taxon>Actinomycetota</taxon>
        <taxon>Actinomycetes</taxon>
        <taxon>Propionibacteriales</taxon>
        <taxon>Kribbellaceae</taxon>
        <taxon>Kribbella</taxon>
    </lineage>
</organism>
<evidence type="ECO:0000313" key="2">
    <source>
        <dbReference type="EMBL" id="TDD58432.1"/>
    </source>
</evidence>
<accession>A0A4R4ZNH2</accession>
<evidence type="ECO:0000313" key="3">
    <source>
        <dbReference type="Proteomes" id="UP000295124"/>
    </source>
</evidence>
<keyword evidence="1" id="KW-0460">Magnesium</keyword>
<keyword evidence="1" id="KW-0479">Metal-binding</keyword>
<dbReference type="InterPro" id="IPR000760">
    <property type="entry name" value="Inositol_monophosphatase-like"/>
</dbReference>
<dbReference type="GO" id="GO:0006020">
    <property type="term" value="P:inositol metabolic process"/>
    <property type="evidence" value="ECO:0007669"/>
    <property type="project" value="TreeGrafter"/>
</dbReference>
<sequence>MNLIENITEIVQSAGPLLLERFSADARPADGDAIVKAIYANDDAVLALIKEPLLAARPGSGWVEDELEGGALPLGEWWIVDPVEGNINHIHGMTEWSVTATLVRDNEPVLTVVHLPLTGETYSAVAGEGAYLNGERLTVSAKTDLGAALVGTGQARPGESVETFQKIGRSVTAMLTGALIVQTSVPATLRLIQVAAGRMEAFWQHSDVRSGLVAGALLVREAGGLVTDLAGKPWDVTSSDFLASAPGVQQAALDVLAAA</sequence>
<dbReference type="Gene3D" id="3.30.540.10">
    <property type="entry name" value="Fructose-1,6-Bisphosphatase, subunit A, domain 1"/>
    <property type="match status" value="1"/>
</dbReference>
<reference evidence="2 3" key="1">
    <citation type="submission" date="2019-03" db="EMBL/GenBank/DDBJ databases">
        <title>Draft genome sequences of novel Actinobacteria.</title>
        <authorList>
            <person name="Sahin N."/>
            <person name="Ay H."/>
            <person name="Saygin H."/>
        </authorList>
    </citation>
    <scope>NUCLEOTIDE SEQUENCE [LARGE SCALE GENOMIC DNA]</scope>
    <source>
        <strain evidence="2 3">JCM 13523</strain>
    </source>
</reference>
<dbReference type="RefSeq" id="WP_132169195.1">
    <property type="nucleotide sequence ID" value="NZ_SMKX01000052.1"/>
</dbReference>
<dbReference type="AlphaFoldDB" id="A0A4R4ZNH2"/>
<protein>
    <submittedName>
        <fullName evidence="2">3'(2'),5'-bisphosphate nucleotidase CysQ</fullName>
    </submittedName>
</protein>
<keyword evidence="3" id="KW-1185">Reference proteome</keyword>
<dbReference type="EMBL" id="SMKX01000052">
    <property type="protein sequence ID" value="TDD58432.1"/>
    <property type="molecule type" value="Genomic_DNA"/>
</dbReference>
<comment type="caution">
    <text evidence="2">The sequence shown here is derived from an EMBL/GenBank/DDBJ whole genome shotgun (WGS) entry which is preliminary data.</text>
</comment>
<dbReference type="SUPFAM" id="SSF56655">
    <property type="entry name" value="Carbohydrate phosphatase"/>
    <property type="match status" value="1"/>
</dbReference>
<proteinExistence type="predicted"/>
<dbReference type="Proteomes" id="UP000295124">
    <property type="component" value="Unassembled WGS sequence"/>
</dbReference>
<dbReference type="GO" id="GO:0007165">
    <property type="term" value="P:signal transduction"/>
    <property type="evidence" value="ECO:0007669"/>
    <property type="project" value="TreeGrafter"/>
</dbReference>
<dbReference type="OrthoDB" id="9772456at2"/>
<name>A0A4R4ZNH2_9ACTN</name>
<dbReference type="Pfam" id="PF00459">
    <property type="entry name" value="Inositol_P"/>
    <property type="match status" value="1"/>
</dbReference>
<comment type="cofactor">
    <cofactor evidence="1">
        <name>Mg(2+)</name>
        <dbReference type="ChEBI" id="CHEBI:18420"/>
    </cofactor>
</comment>
<evidence type="ECO:0000256" key="1">
    <source>
        <dbReference type="PIRSR" id="PIRSR600760-2"/>
    </source>
</evidence>
<dbReference type="GO" id="GO:0008934">
    <property type="term" value="F:inositol monophosphate 1-phosphatase activity"/>
    <property type="evidence" value="ECO:0007669"/>
    <property type="project" value="TreeGrafter"/>
</dbReference>